<feature type="domain" description="EndoU" evidence="12">
    <location>
        <begin position="1"/>
        <end position="122"/>
    </location>
</feature>
<dbReference type="Pfam" id="PF09412">
    <property type="entry name" value="XendoU"/>
    <property type="match status" value="1"/>
</dbReference>
<keyword evidence="8 11" id="KW-0694">RNA-binding</keyword>
<dbReference type="PANTHER" id="PTHR12439">
    <property type="entry name" value="PLACENTAL PROTEIN 11-RELATED"/>
    <property type="match status" value="1"/>
</dbReference>
<sequence>LTELDENGARRQQIKVNFQGHTTPGDTKDNAPERLISGVDPFLFTRPTYKSLMVLFDNFHREAGKPEPRVSKQEDAQESLAFLTAVLQSKVMQEVYGFLNRKSKLVNYRVTSEEIQLYIGFQ</sequence>
<reference evidence="13" key="1">
    <citation type="submission" date="2017-02" db="UniProtKB">
        <authorList>
            <consortium name="WormBaseParasite"/>
        </authorList>
    </citation>
    <scope>IDENTIFICATION</scope>
</reference>
<dbReference type="GO" id="GO:0003723">
    <property type="term" value="F:RNA binding"/>
    <property type="evidence" value="ECO:0007669"/>
    <property type="project" value="UniProtKB-UniRule"/>
</dbReference>
<keyword evidence="6 11" id="KW-0255">Endonuclease</keyword>
<dbReference type="GO" id="GO:0004521">
    <property type="term" value="F:RNA endonuclease activity"/>
    <property type="evidence" value="ECO:0007669"/>
    <property type="project" value="UniProtKB-UniRule"/>
</dbReference>
<dbReference type="InterPro" id="IPR039787">
    <property type="entry name" value="ENDOU"/>
</dbReference>
<keyword evidence="7 11" id="KW-0378">Hydrolase</keyword>
<evidence type="ECO:0000256" key="1">
    <source>
        <dbReference type="ARBA" id="ARBA00001936"/>
    </source>
</evidence>
<evidence type="ECO:0000256" key="7">
    <source>
        <dbReference type="ARBA" id="ARBA00022801"/>
    </source>
</evidence>
<evidence type="ECO:0000256" key="11">
    <source>
        <dbReference type="RuleBase" id="RU367085"/>
    </source>
</evidence>
<comment type="cofactor">
    <cofactor evidence="1 11">
        <name>Mn(2+)</name>
        <dbReference type="ChEBI" id="CHEBI:29035"/>
    </cofactor>
</comment>
<keyword evidence="4 11" id="KW-0540">Nuclease</keyword>
<comment type="similarity">
    <text evidence="2 11">Belongs to the ENDOU family.</text>
</comment>
<name>A0A0N4VX17_HAEPC</name>
<keyword evidence="10" id="KW-0456">Lyase</keyword>
<accession>A0A0N4VX17</accession>
<dbReference type="InterPro" id="IPR037227">
    <property type="entry name" value="EndoU-like"/>
</dbReference>
<dbReference type="GO" id="GO:0016829">
    <property type="term" value="F:lyase activity"/>
    <property type="evidence" value="ECO:0007669"/>
    <property type="project" value="UniProtKB-KW"/>
</dbReference>
<evidence type="ECO:0000259" key="12">
    <source>
        <dbReference type="PROSITE" id="PS51959"/>
    </source>
</evidence>
<dbReference type="SUPFAM" id="SSF142877">
    <property type="entry name" value="EndoU-like"/>
    <property type="match status" value="1"/>
</dbReference>
<dbReference type="PROSITE" id="PS51959">
    <property type="entry name" value="ENDOU"/>
    <property type="match status" value="1"/>
</dbReference>
<proteinExistence type="inferred from homology"/>
<evidence type="ECO:0000256" key="6">
    <source>
        <dbReference type="ARBA" id="ARBA00022759"/>
    </source>
</evidence>
<dbReference type="GO" id="GO:0016787">
    <property type="term" value="F:hydrolase activity"/>
    <property type="evidence" value="ECO:0007669"/>
    <property type="project" value="UniProtKB-KW"/>
</dbReference>
<dbReference type="InterPro" id="IPR018998">
    <property type="entry name" value="EndoU_C"/>
</dbReference>
<protein>
    <submittedName>
        <fullName evidence="13">Endoribonuclease</fullName>
    </submittedName>
</protein>
<dbReference type="WBParaSite" id="HPLM_0000183701-mRNA-1">
    <property type="protein sequence ID" value="HPLM_0000183701-mRNA-1"/>
    <property type="gene ID" value="HPLM_0000183701"/>
</dbReference>
<dbReference type="PANTHER" id="PTHR12439:SF11">
    <property type="entry name" value="URIDYLATE-SPECIFIC ENDORIBONUCLEASE"/>
    <property type="match status" value="1"/>
</dbReference>
<evidence type="ECO:0000256" key="4">
    <source>
        <dbReference type="ARBA" id="ARBA00022722"/>
    </source>
</evidence>
<dbReference type="GO" id="GO:0046872">
    <property type="term" value="F:metal ion binding"/>
    <property type="evidence" value="ECO:0007669"/>
    <property type="project" value="UniProtKB-UniRule"/>
</dbReference>
<evidence type="ECO:0000256" key="9">
    <source>
        <dbReference type="ARBA" id="ARBA00023211"/>
    </source>
</evidence>
<organism evidence="13">
    <name type="scientific">Haemonchus placei</name>
    <name type="common">Barber's pole worm</name>
    <dbReference type="NCBI Taxonomy" id="6290"/>
    <lineage>
        <taxon>Eukaryota</taxon>
        <taxon>Metazoa</taxon>
        <taxon>Ecdysozoa</taxon>
        <taxon>Nematoda</taxon>
        <taxon>Chromadorea</taxon>
        <taxon>Rhabditida</taxon>
        <taxon>Rhabditina</taxon>
        <taxon>Rhabditomorpha</taxon>
        <taxon>Strongyloidea</taxon>
        <taxon>Trichostrongylidae</taxon>
        <taxon>Haemonchus</taxon>
    </lineage>
</organism>
<keyword evidence="9 11" id="KW-0464">Manganese</keyword>
<evidence type="ECO:0000256" key="3">
    <source>
        <dbReference type="ARBA" id="ARBA00011245"/>
    </source>
</evidence>
<dbReference type="AlphaFoldDB" id="A0A0N4VX17"/>
<evidence type="ECO:0000256" key="10">
    <source>
        <dbReference type="ARBA" id="ARBA00023239"/>
    </source>
</evidence>
<evidence type="ECO:0000256" key="8">
    <source>
        <dbReference type="ARBA" id="ARBA00022884"/>
    </source>
</evidence>
<keyword evidence="5 11" id="KW-0479">Metal-binding</keyword>
<evidence type="ECO:0000313" key="13">
    <source>
        <dbReference type="WBParaSite" id="HPLM_0000183701-mRNA-1"/>
    </source>
</evidence>
<evidence type="ECO:0000256" key="2">
    <source>
        <dbReference type="ARBA" id="ARBA00010168"/>
    </source>
</evidence>
<evidence type="ECO:0000256" key="5">
    <source>
        <dbReference type="ARBA" id="ARBA00022723"/>
    </source>
</evidence>
<comment type="subunit">
    <text evidence="3 11">Monomer.</text>
</comment>